<dbReference type="PROSITE" id="PS51450">
    <property type="entry name" value="LRR"/>
    <property type="match status" value="1"/>
</dbReference>
<keyword evidence="3" id="KW-1185">Reference proteome</keyword>
<evidence type="ECO:0000313" key="2">
    <source>
        <dbReference type="EMBL" id="GBM28665.1"/>
    </source>
</evidence>
<dbReference type="SUPFAM" id="SSF52058">
    <property type="entry name" value="L domain-like"/>
    <property type="match status" value="1"/>
</dbReference>
<dbReference type="Proteomes" id="UP000499080">
    <property type="component" value="Unassembled WGS sequence"/>
</dbReference>
<dbReference type="InterPro" id="IPR040091">
    <property type="entry name" value="LRRC56"/>
</dbReference>
<reference evidence="2 3" key="1">
    <citation type="journal article" date="2019" name="Sci. Rep.">
        <title>Orb-weaving spider Araneus ventricosus genome elucidates the spidroin gene catalogue.</title>
        <authorList>
            <person name="Kono N."/>
            <person name="Nakamura H."/>
            <person name="Ohtoshi R."/>
            <person name="Moran D.A.P."/>
            <person name="Shinohara A."/>
            <person name="Yoshida Y."/>
            <person name="Fujiwara M."/>
            <person name="Mori M."/>
            <person name="Tomita M."/>
            <person name="Arakawa K."/>
        </authorList>
    </citation>
    <scope>NUCLEOTIDE SEQUENCE [LARGE SCALE GENOMIC DNA]</scope>
</reference>
<feature type="region of interest" description="Disordered" evidence="1">
    <location>
        <begin position="267"/>
        <end position="286"/>
    </location>
</feature>
<dbReference type="EMBL" id="BGPR01000616">
    <property type="protein sequence ID" value="GBM28665.1"/>
    <property type="molecule type" value="Genomic_DNA"/>
</dbReference>
<accession>A0A4Y2EL69</accession>
<dbReference type="AlphaFoldDB" id="A0A4Y2EL69"/>
<organism evidence="2 3">
    <name type="scientific">Araneus ventricosus</name>
    <name type="common">Orbweaver spider</name>
    <name type="synonym">Epeira ventricosa</name>
    <dbReference type="NCBI Taxonomy" id="182803"/>
    <lineage>
        <taxon>Eukaryota</taxon>
        <taxon>Metazoa</taxon>
        <taxon>Ecdysozoa</taxon>
        <taxon>Arthropoda</taxon>
        <taxon>Chelicerata</taxon>
        <taxon>Arachnida</taxon>
        <taxon>Araneae</taxon>
        <taxon>Araneomorphae</taxon>
        <taxon>Entelegynae</taxon>
        <taxon>Araneoidea</taxon>
        <taxon>Araneidae</taxon>
        <taxon>Araneus</taxon>
    </lineage>
</organism>
<evidence type="ECO:0000313" key="3">
    <source>
        <dbReference type="Proteomes" id="UP000499080"/>
    </source>
</evidence>
<comment type="caution">
    <text evidence="2">The sequence shown here is derived from an EMBL/GenBank/DDBJ whole genome shotgun (WGS) entry which is preliminary data.</text>
</comment>
<sequence length="286" mass="32707">MNQAVGWEVPMQSPILHKKSLLTLQCLMSEQTISNQTLESAEGIEFEDCNDFTKLEILKGLKKATDLRFHSSNGVCILPRACRYLDNLRTLYIANSHVESVRFLGAHYPKVKELALVSCGLRTLDGITSFPNLKSLRLPANEIQEVDNCIYLYQLQHLDVERNLIHDVKSLEWLALCPKLISIVLLNNPLYFLTKEGQINCSDKDVIKLLPKLKYIDGRPLDATAQKLKNFRKFWTPYLTKQEKEYSSQKFSRLSFDINTEYSTAKTSTSTEESKSNETCSFNSLI</sequence>
<evidence type="ECO:0000256" key="1">
    <source>
        <dbReference type="SAM" id="MobiDB-lite"/>
    </source>
</evidence>
<protein>
    <submittedName>
        <fullName evidence="2">Uncharacterized protein</fullName>
    </submittedName>
</protein>
<gene>
    <name evidence="2" type="ORF">AVEN_636_1</name>
</gene>
<name>A0A4Y2EL69_ARAVE</name>
<dbReference type="PANTHER" id="PTHR22708:SF0">
    <property type="entry name" value="LEUCINE-RICH REPEAT-CONTAINING PROTEIN 56"/>
    <property type="match status" value="1"/>
</dbReference>
<dbReference type="PANTHER" id="PTHR22708">
    <property type="entry name" value="LEUCINE-RICH REPEAT-CONTAINING PROTEIN 56"/>
    <property type="match status" value="1"/>
</dbReference>
<dbReference type="InterPro" id="IPR032675">
    <property type="entry name" value="LRR_dom_sf"/>
</dbReference>
<dbReference type="InterPro" id="IPR001611">
    <property type="entry name" value="Leu-rich_rpt"/>
</dbReference>
<proteinExistence type="predicted"/>
<dbReference type="OrthoDB" id="6427800at2759"/>
<dbReference type="Gene3D" id="3.80.10.10">
    <property type="entry name" value="Ribonuclease Inhibitor"/>
    <property type="match status" value="1"/>
</dbReference>